<dbReference type="SMART" id="SM00744">
    <property type="entry name" value="RINGv"/>
    <property type="match status" value="1"/>
</dbReference>
<keyword evidence="1" id="KW-0479">Metal-binding</keyword>
<dbReference type="AlphaFoldDB" id="A8J4L5"/>
<dbReference type="OMA" id="KEFTHRI"/>
<dbReference type="KEGG" id="cre:CHLRE_09g409650v5"/>
<reference evidence="5 6" key="1">
    <citation type="journal article" date="2007" name="Science">
        <title>The Chlamydomonas genome reveals the evolution of key animal and plant functions.</title>
        <authorList>
            <person name="Merchant S.S."/>
            <person name="Prochnik S.E."/>
            <person name="Vallon O."/>
            <person name="Harris E.H."/>
            <person name="Karpowicz S.J."/>
            <person name="Witman G.B."/>
            <person name="Terry A."/>
            <person name="Salamov A."/>
            <person name="Fritz-Laylin L.K."/>
            <person name="Marechal-Drouard L."/>
            <person name="Marshall W.F."/>
            <person name="Qu L.H."/>
            <person name="Nelson D.R."/>
            <person name="Sanderfoot A.A."/>
            <person name="Spalding M.H."/>
            <person name="Kapitonov V.V."/>
            <person name="Ren Q."/>
            <person name="Ferris P."/>
            <person name="Lindquist E."/>
            <person name="Shapiro H."/>
            <person name="Lucas S.M."/>
            <person name="Grimwood J."/>
            <person name="Schmutz J."/>
            <person name="Cardol P."/>
            <person name="Cerutti H."/>
            <person name="Chanfreau G."/>
            <person name="Chen C.L."/>
            <person name="Cognat V."/>
            <person name="Croft M.T."/>
            <person name="Dent R."/>
            <person name="Dutcher S."/>
            <person name="Fernandez E."/>
            <person name="Fukuzawa H."/>
            <person name="Gonzalez-Ballester D."/>
            <person name="Gonzalez-Halphen D."/>
            <person name="Hallmann A."/>
            <person name="Hanikenne M."/>
            <person name="Hippler M."/>
            <person name="Inwood W."/>
            <person name="Jabbari K."/>
            <person name="Kalanon M."/>
            <person name="Kuras R."/>
            <person name="Lefebvre P.A."/>
            <person name="Lemaire S.D."/>
            <person name="Lobanov A.V."/>
            <person name="Lohr M."/>
            <person name="Manuell A."/>
            <person name="Meier I."/>
            <person name="Mets L."/>
            <person name="Mittag M."/>
            <person name="Mittelmeier T."/>
            <person name="Moroney J.V."/>
            <person name="Moseley J."/>
            <person name="Napoli C."/>
            <person name="Nedelcu A.M."/>
            <person name="Niyogi K."/>
            <person name="Novoselov S.V."/>
            <person name="Paulsen I.T."/>
            <person name="Pazour G."/>
            <person name="Purton S."/>
            <person name="Ral J.P."/>
            <person name="Riano-Pachon D.M."/>
            <person name="Riekhof W."/>
            <person name="Rymarquis L."/>
            <person name="Schroda M."/>
            <person name="Stern D."/>
            <person name="Umen J."/>
            <person name="Willows R."/>
            <person name="Wilson N."/>
            <person name="Zimmer S.L."/>
            <person name="Allmer J."/>
            <person name="Balk J."/>
            <person name="Bisova K."/>
            <person name="Chen C.J."/>
            <person name="Elias M."/>
            <person name="Gendler K."/>
            <person name="Hauser C."/>
            <person name="Lamb M.R."/>
            <person name="Ledford H."/>
            <person name="Long J.C."/>
            <person name="Minagawa J."/>
            <person name="Page M.D."/>
            <person name="Pan J."/>
            <person name="Pootakham W."/>
            <person name="Roje S."/>
            <person name="Rose A."/>
            <person name="Stahlberg E."/>
            <person name="Terauchi A.M."/>
            <person name="Yang P."/>
            <person name="Ball S."/>
            <person name="Bowler C."/>
            <person name="Dieckmann C.L."/>
            <person name="Gladyshev V.N."/>
            <person name="Green P."/>
            <person name="Jorgensen R."/>
            <person name="Mayfield S."/>
            <person name="Mueller-Roeber B."/>
            <person name="Rajamani S."/>
            <person name="Sayre R.T."/>
            <person name="Brokstein P."/>
            <person name="Dubchak I."/>
            <person name="Goodstein D."/>
            <person name="Hornick L."/>
            <person name="Huang Y.W."/>
            <person name="Jhaveri J."/>
            <person name="Luo Y."/>
            <person name="Martinez D."/>
            <person name="Ngau W.C."/>
            <person name="Otillar B."/>
            <person name="Poliakov A."/>
            <person name="Porter A."/>
            <person name="Szajkowski L."/>
            <person name="Werner G."/>
            <person name="Zhou K."/>
            <person name="Grigoriev I.V."/>
            <person name="Rokhsar D.S."/>
            <person name="Grossman A.R."/>
        </authorList>
    </citation>
    <scope>NUCLEOTIDE SEQUENCE [LARGE SCALE GENOMIC DNA]</scope>
    <source>
        <strain evidence="6">CC-503</strain>
    </source>
</reference>
<dbReference type="Pfam" id="PF12906">
    <property type="entry name" value="RINGv"/>
    <property type="match status" value="1"/>
</dbReference>
<dbReference type="Proteomes" id="UP000006906">
    <property type="component" value="Chromosome 9"/>
</dbReference>
<keyword evidence="3" id="KW-0862">Zinc</keyword>
<dbReference type="SUPFAM" id="SSF57850">
    <property type="entry name" value="RING/U-box"/>
    <property type="match status" value="1"/>
</dbReference>
<dbReference type="InterPro" id="IPR011016">
    <property type="entry name" value="Znf_RING-CH"/>
</dbReference>
<feature type="compositionally biased region" description="Basic and acidic residues" evidence="4">
    <location>
        <begin position="168"/>
        <end position="178"/>
    </location>
</feature>
<sequence length="207" mass="22406">MSTLDSASTSAATIVGSDCYICMQEGTPSRPLLTPCDCKGRPVHRDCLARWQLHQSGKSEETTCRFCYKALPDWRPTLLGDDNSSSDITGPRPLLAKVIFNNQVHILPILPGPEGKAEFKRRVNELFGLTNRMFDVNFEVKVKEDKYSLQGLSAYEAATRCAVMSARRPSDPQEHGQQQEHGGSAQQVDGAASASAAAGSPNAAVPV</sequence>
<evidence type="ECO:0000313" key="5">
    <source>
        <dbReference type="EMBL" id="PNW79293.1"/>
    </source>
</evidence>
<dbReference type="InParanoid" id="A8J4L5"/>
<dbReference type="HOGENOM" id="CLU_115134_0_0_1"/>
<evidence type="ECO:0000256" key="3">
    <source>
        <dbReference type="ARBA" id="ARBA00022833"/>
    </source>
</evidence>
<gene>
    <name evidence="5" type="ORF">CHLRE_09g409650v5</name>
</gene>
<dbReference type="Gene3D" id="3.30.40.10">
    <property type="entry name" value="Zinc/RING finger domain, C3HC4 (zinc finger)"/>
    <property type="match status" value="1"/>
</dbReference>
<name>A8J4L5_CHLRE</name>
<feature type="region of interest" description="Disordered" evidence="4">
    <location>
        <begin position="164"/>
        <end position="207"/>
    </location>
</feature>
<evidence type="ECO:0000313" key="6">
    <source>
        <dbReference type="Proteomes" id="UP000006906"/>
    </source>
</evidence>
<dbReference type="PROSITE" id="PS51292">
    <property type="entry name" value="ZF_RING_CH"/>
    <property type="match status" value="1"/>
</dbReference>
<keyword evidence="6" id="KW-1185">Reference proteome</keyword>
<dbReference type="EMBL" id="CM008970">
    <property type="protein sequence ID" value="PNW79293.1"/>
    <property type="molecule type" value="Genomic_DNA"/>
</dbReference>
<evidence type="ECO:0000256" key="1">
    <source>
        <dbReference type="ARBA" id="ARBA00022723"/>
    </source>
</evidence>
<dbReference type="GeneID" id="5722261"/>
<dbReference type="PaxDb" id="3055-EDP00794"/>
<proteinExistence type="predicted"/>
<accession>A8J4L5</accession>
<dbReference type="RefSeq" id="XP_042921538.1">
    <property type="nucleotide sequence ID" value="XM_043066242.1"/>
</dbReference>
<dbReference type="Gramene" id="PNW79293">
    <property type="protein sequence ID" value="PNW79293"/>
    <property type="gene ID" value="CHLRE_09g409650v5"/>
</dbReference>
<evidence type="ECO:0000256" key="4">
    <source>
        <dbReference type="SAM" id="MobiDB-lite"/>
    </source>
</evidence>
<feature type="compositionally biased region" description="Low complexity" evidence="4">
    <location>
        <begin position="179"/>
        <end position="207"/>
    </location>
</feature>
<evidence type="ECO:0000256" key="2">
    <source>
        <dbReference type="ARBA" id="ARBA00022771"/>
    </source>
</evidence>
<dbReference type="GO" id="GO:0008270">
    <property type="term" value="F:zinc ion binding"/>
    <property type="evidence" value="ECO:0007669"/>
    <property type="project" value="UniProtKB-KW"/>
</dbReference>
<keyword evidence="2" id="KW-0863">Zinc-finger</keyword>
<protein>
    <submittedName>
        <fullName evidence="5">Uncharacterized protein</fullName>
    </submittedName>
</protein>
<organism evidence="5 6">
    <name type="scientific">Chlamydomonas reinhardtii</name>
    <name type="common">Chlamydomonas smithii</name>
    <dbReference type="NCBI Taxonomy" id="3055"/>
    <lineage>
        <taxon>Eukaryota</taxon>
        <taxon>Viridiplantae</taxon>
        <taxon>Chlorophyta</taxon>
        <taxon>core chlorophytes</taxon>
        <taxon>Chlorophyceae</taxon>
        <taxon>CS clade</taxon>
        <taxon>Chlamydomonadales</taxon>
        <taxon>Chlamydomonadaceae</taxon>
        <taxon>Chlamydomonas</taxon>
    </lineage>
</organism>
<dbReference type="CDD" id="cd16495">
    <property type="entry name" value="RING_CH-C4HC3_MARCH"/>
    <property type="match status" value="1"/>
</dbReference>
<dbReference type="OrthoDB" id="496970at2759"/>
<dbReference type="InterPro" id="IPR013083">
    <property type="entry name" value="Znf_RING/FYVE/PHD"/>
</dbReference>